<organism evidence="2 3">
    <name type="scientific">Pilimelia anulata</name>
    <dbReference type="NCBI Taxonomy" id="53371"/>
    <lineage>
        <taxon>Bacteria</taxon>
        <taxon>Bacillati</taxon>
        <taxon>Actinomycetota</taxon>
        <taxon>Actinomycetes</taxon>
        <taxon>Micromonosporales</taxon>
        <taxon>Micromonosporaceae</taxon>
        <taxon>Pilimelia</taxon>
    </lineage>
</organism>
<dbReference type="RefSeq" id="WP_189170125.1">
    <property type="nucleotide sequence ID" value="NZ_BMQB01000004.1"/>
</dbReference>
<keyword evidence="3" id="KW-1185">Reference proteome</keyword>
<sequence length="360" mass="38423">MATTVDDSGRGAVADRVVPVLTRYGATPDADLVYRTLATTGAQSETGLRLRLGLTAGRVERARDELAALHAIRGLTTPGGRSRTWRAADPDDFLPALRDRHLSTGYQRAKARQDDASRTGHGAVLLAAGLPADLPVGRLGVRTHHGRDAARTRLADLSVTVDHEYLSMNPEPVFTDDAIAAAAPHDLAMLDRGVRLTTLGHPGNSSERVDAHSAALDSAGSDSRLALDLPTKLMIADRRVAILPLDPSDLSVGAVEVQQPAVVEALVAMYLRAFDKAEEYGRTQRGPAPLTEREKAIVILLMQGQTDQGIARTLGISARTVQYTLRALMDRMQVNTRFALGFAIGGSGLLSPTDRAHTAS</sequence>
<protein>
    <recommendedName>
        <fullName evidence="1">HTH luxR-type domain-containing protein</fullName>
    </recommendedName>
</protein>
<reference evidence="2" key="2">
    <citation type="submission" date="2020-09" db="EMBL/GenBank/DDBJ databases">
        <authorList>
            <person name="Sun Q."/>
            <person name="Ohkuma M."/>
        </authorList>
    </citation>
    <scope>NUCLEOTIDE SEQUENCE</scope>
    <source>
        <strain evidence="2">JCM 3090</strain>
    </source>
</reference>
<dbReference type="PANTHER" id="PTHR34293">
    <property type="entry name" value="HTH-TYPE TRANSCRIPTIONAL REGULATOR TRMBL2"/>
    <property type="match status" value="1"/>
</dbReference>
<evidence type="ECO:0000313" key="3">
    <source>
        <dbReference type="Proteomes" id="UP000649739"/>
    </source>
</evidence>
<dbReference type="Gene3D" id="1.10.10.10">
    <property type="entry name" value="Winged helix-like DNA-binding domain superfamily/Winged helix DNA-binding domain"/>
    <property type="match status" value="1"/>
</dbReference>
<dbReference type="Proteomes" id="UP000649739">
    <property type="component" value="Unassembled WGS sequence"/>
</dbReference>
<dbReference type="EMBL" id="BMQB01000004">
    <property type="protein sequence ID" value="GGJ93009.1"/>
    <property type="molecule type" value="Genomic_DNA"/>
</dbReference>
<gene>
    <name evidence="2" type="ORF">GCM10010123_23610</name>
</gene>
<accession>A0A8J3B4J3</accession>
<dbReference type="CDD" id="cd06170">
    <property type="entry name" value="LuxR_C_like"/>
    <property type="match status" value="1"/>
</dbReference>
<dbReference type="SUPFAM" id="SSF46894">
    <property type="entry name" value="C-terminal effector domain of the bipartite response regulators"/>
    <property type="match status" value="1"/>
</dbReference>
<name>A0A8J3B4J3_9ACTN</name>
<dbReference type="InterPro" id="IPR016032">
    <property type="entry name" value="Sig_transdc_resp-reg_C-effctor"/>
</dbReference>
<dbReference type="GO" id="GO:0003677">
    <property type="term" value="F:DNA binding"/>
    <property type="evidence" value="ECO:0007669"/>
    <property type="project" value="InterPro"/>
</dbReference>
<dbReference type="PRINTS" id="PR00038">
    <property type="entry name" value="HTHLUXR"/>
</dbReference>
<dbReference type="AlphaFoldDB" id="A0A8J3B4J3"/>
<dbReference type="InterPro" id="IPR000792">
    <property type="entry name" value="Tscrpt_reg_LuxR_C"/>
</dbReference>
<dbReference type="GO" id="GO:0006355">
    <property type="term" value="P:regulation of DNA-templated transcription"/>
    <property type="evidence" value="ECO:0007669"/>
    <property type="project" value="InterPro"/>
</dbReference>
<feature type="domain" description="HTH luxR-type" evidence="1">
    <location>
        <begin position="283"/>
        <end position="348"/>
    </location>
</feature>
<proteinExistence type="predicted"/>
<comment type="caution">
    <text evidence="2">The sequence shown here is derived from an EMBL/GenBank/DDBJ whole genome shotgun (WGS) entry which is preliminary data.</text>
</comment>
<dbReference type="Pfam" id="PF00196">
    <property type="entry name" value="GerE"/>
    <property type="match status" value="1"/>
</dbReference>
<dbReference type="InterPro" id="IPR036388">
    <property type="entry name" value="WH-like_DNA-bd_sf"/>
</dbReference>
<dbReference type="PROSITE" id="PS50043">
    <property type="entry name" value="HTH_LUXR_2"/>
    <property type="match status" value="1"/>
</dbReference>
<dbReference type="PANTHER" id="PTHR34293:SF1">
    <property type="entry name" value="HTH-TYPE TRANSCRIPTIONAL REGULATOR TRMBL2"/>
    <property type="match status" value="1"/>
</dbReference>
<evidence type="ECO:0000313" key="2">
    <source>
        <dbReference type="EMBL" id="GGJ93009.1"/>
    </source>
</evidence>
<dbReference type="SMART" id="SM00421">
    <property type="entry name" value="HTH_LUXR"/>
    <property type="match status" value="1"/>
</dbReference>
<reference evidence="2" key="1">
    <citation type="journal article" date="2014" name="Int. J. Syst. Evol. Microbiol.">
        <title>Complete genome sequence of Corynebacterium casei LMG S-19264T (=DSM 44701T), isolated from a smear-ripened cheese.</title>
        <authorList>
            <consortium name="US DOE Joint Genome Institute (JGI-PGF)"/>
            <person name="Walter F."/>
            <person name="Albersmeier A."/>
            <person name="Kalinowski J."/>
            <person name="Ruckert C."/>
        </authorList>
    </citation>
    <scope>NUCLEOTIDE SEQUENCE</scope>
    <source>
        <strain evidence="2">JCM 3090</strain>
    </source>
</reference>
<dbReference type="InterPro" id="IPR051797">
    <property type="entry name" value="TrmB-like"/>
</dbReference>
<evidence type="ECO:0000259" key="1">
    <source>
        <dbReference type="PROSITE" id="PS50043"/>
    </source>
</evidence>